<reference evidence="2" key="1">
    <citation type="submission" date="2023-10" db="EMBL/GenBank/DDBJ databases">
        <authorList>
            <person name="Chen Y."/>
            <person name="Shah S."/>
            <person name="Dougan E. K."/>
            <person name="Thang M."/>
            <person name="Chan C."/>
        </authorList>
    </citation>
    <scope>NUCLEOTIDE SEQUENCE [LARGE SCALE GENOMIC DNA]</scope>
</reference>
<evidence type="ECO:0008006" key="4">
    <source>
        <dbReference type="Google" id="ProtNLM"/>
    </source>
</evidence>
<dbReference type="EMBL" id="CAUYUJ010020054">
    <property type="protein sequence ID" value="CAK0895509.1"/>
    <property type="molecule type" value="Genomic_DNA"/>
</dbReference>
<proteinExistence type="predicted"/>
<gene>
    <name evidence="2" type="ORF">PCOR1329_LOCUS74243</name>
</gene>
<feature type="region of interest" description="Disordered" evidence="1">
    <location>
        <begin position="817"/>
        <end position="847"/>
    </location>
</feature>
<sequence length="1416" mass="157326">MASIGGGFEGSLADILAEFGELDATVPDVSTNLGPDIPAAGIPAVGFIADDIPAADIPAADIPADDIPAADIPPGAGSLGVLQGFELMPVDPAPERAVQHLRPRSWETAMNARLVRFQKRARVAEQRAIDAKKQTDAMVRSIVSTVPAAKLVLGTPSGSTALGRKRNLESNDFIMAVRACFLPTKGTHVGVNQKRLVTVASELILDRQKNGVDYAFHCSAHHISDTRKYIHVQCGHAWDEVEVKLSWKPSERYRTLRKAMSIPTLVQRANLSFMMVNLELRTGSIHNPYILSKAAELEGSRAHDMMGGLRRGGPFDIFGEDIDAVVQSVSSLTYAPMCDRASQNLIVLRAWGHHIQYQVKPRLGALHGAKLLYMPETCQIHAHHRGKLKLIGCRKHTTRHFSIVAMIRYRQNLSKIINGIEQIVSERAERIVGPPPDHAHSHTLHLLCEMLFSFESDYHKRGKNGQSESQLLTDLRDLCKIMNGTIGDQKITHYCHDPATGKPCCRSRQETVDKMCVAAVHALYGTADARPAESRWTNLLMCMKRTLLRRLTYRLGIDSFTGAWSTDDGPCPMPTASMDEGTEDYWKTVFRIRARKVREYYSEERTFFELAVFSSIIETADEYLLYPLLGNTIPKGGCKSKLDHLLDHDSYIGMFSERMLHLLDSWNNGDQMRQPWAILDMLQAPIQDQEFSRSTEDEKRRAAQAALQKTDQKGAYTKGLVELFPTEDDLMSTKCMSTLYNDFRCLYNDGGKENVSCMPLVNDSPTIPQKLHILPLQGPGDLPALADAVRENDGAIVEGASEQPTEERSFENEISITRQNPAHWTPPSDVDPKNRDPGAGSRAPGLNPYLLARNQYMNDAKASKGRTLTEEELSTLSTRFRQMWVQDIDRDVFKEAHSMWKARPKKQTDETPTTYKTTWGGGCSSTPITPDEMLAWVSKNGWPKDSQVYDESGKERSVASDNSVDFALSAEYDLWGTGRSARNVDRSTSRQPAAFEIVEKGMHKFIDHIGRAKADESDTMIVVAGRSPTGGTARTVCIISDVTYNPKIFDVTMNAFEKEQNSTSEDIELPCCVYIADRQSKLNGVEAQVIDTKTSDEWIYLLADMMDTMELYEAHYQVDHADGTLRRSRITGLQYLGKLWETGMKRPLQFNAEPSSTTAKHEKIAQAMGEAVDVEAAREVPQEPVMMRVLFHLQIVKSLSFKVMMVHARMAIQEAFDVADDVCNESITSAEELDHAYDDDIPAQLVDPFPPPLEPEPGVEPVVDPPTCDDHTLSIITGGVAKVLDGTEDLSGPSDPANGVGVPGHEEPPPPPPPSHQPWLLLGEPSASGYIHMAGRHIMRIQRGKPAKSVTVNCYRRRSCHLCLTEWACPSDMALKEWLFSVEATPTGADAAANKKLASEHMNIAKDQWGVKKRKR</sequence>
<feature type="region of interest" description="Disordered" evidence="1">
    <location>
        <begin position="1285"/>
        <end position="1317"/>
    </location>
</feature>
<comment type="caution">
    <text evidence="2">The sequence shown here is derived from an EMBL/GenBank/DDBJ whole genome shotgun (WGS) entry which is preliminary data.</text>
</comment>
<dbReference type="Proteomes" id="UP001189429">
    <property type="component" value="Unassembled WGS sequence"/>
</dbReference>
<protein>
    <recommendedName>
        <fullName evidence="4">RNA-directed RNA polymerase</fullName>
    </recommendedName>
</protein>
<name>A0ABN9X7U7_9DINO</name>
<accession>A0ABN9X7U7</accession>
<evidence type="ECO:0000313" key="2">
    <source>
        <dbReference type="EMBL" id="CAK0895509.1"/>
    </source>
</evidence>
<keyword evidence="3" id="KW-1185">Reference proteome</keyword>
<organism evidence="2 3">
    <name type="scientific">Prorocentrum cordatum</name>
    <dbReference type="NCBI Taxonomy" id="2364126"/>
    <lineage>
        <taxon>Eukaryota</taxon>
        <taxon>Sar</taxon>
        <taxon>Alveolata</taxon>
        <taxon>Dinophyceae</taxon>
        <taxon>Prorocentrales</taxon>
        <taxon>Prorocentraceae</taxon>
        <taxon>Prorocentrum</taxon>
    </lineage>
</organism>
<evidence type="ECO:0000256" key="1">
    <source>
        <dbReference type="SAM" id="MobiDB-lite"/>
    </source>
</evidence>
<evidence type="ECO:0000313" key="3">
    <source>
        <dbReference type="Proteomes" id="UP001189429"/>
    </source>
</evidence>